<sequence length="53" mass="5948">MDWLRRNTSNIVDMFLANAGMDESAAYLELPSGGSNLRHIDLRGVSLQWQSPL</sequence>
<keyword evidence="2" id="KW-1185">Reference proteome</keyword>
<reference evidence="2" key="2">
    <citation type="submission" date="2015-01" db="EMBL/GenBank/DDBJ databases">
        <title>Evolutionary Origins and Diversification of the Mycorrhizal Mutualists.</title>
        <authorList>
            <consortium name="DOE Joint Genome Institute"/>
            <consortium name="Mycorrhizal Genomics Consortium"/>
            <person name="Kohler A."/>
            <person name="Kuo A."/>
            <person name="Nagy L.G."/>
            <person name="Floudas D."/>
            <person name="Copeland A."/>
            <person name="Barry K.W."/>
            <person name="Cichocki N."/>
            <person name="Veneault-Fourrey C."/>
            <person name="LaButti K."/>
            <person name="Lindquist E.A."/>
            <person name="Lipzen A."/>
            <person name="Lundell T."/>
            <person name="Morin E."/>
            <person name="Murat C."/>
            <person name="Riley R."/>
            <person name="Ohm R."/>
            <person name="Sun H."/>
            <person name="Tunlid A."/>
            <person name="Henrissat B."/>
            <person name="Grigoriev I.V."/>
            <person name="Hibbett D.S."/>
            <person name="Martin F."/>
        </authorList>
    </citation>
    <scope>NUCLEOTIDE SEQUENCE [LARGE SCALE GENOMIC DNA]</scope>
    <source>
        <strain evidence="2">MUT 4182</strain>
    </source>
</reference>
<evidence type="ECO:0000313" key="2">
    <source>
        <dbReference type="Proteomes" id="UP000054248"/>
    </source>
</evidence>
<name>A0A0C3L1G0_9AGAM</name>
<organism evidence="1 2">
    <name type="scientific">Tulasnella calospora MUT 4182</name>
    <dbReference type="NCBI Taxonomy" id="1051891"/>
    <lineage>
        <taxon>Eukaryota</taxon>
        <taxon>Fungi</taxon>
        <taxon>Dikarya</taxon>
        <taxon>Basidiomycota</taxon>
        <taxon>Agaricomycotina</taxon>
        <taxon>Agaricomycetes</taxon>
        <taxon>Cantharellales</taxon>
        <taxon>Tulasnellaceae</taxon>
        <taxon>Tulasnella</taxon>
    </lineage>
</organism>
<gene>
    <name evidence="1" type="ORF">M407DRAFT_247195</name>
</gene>
<dbReference type="HOGENOM" id="CLU_3070393_0_0_1"/>
<proteinExistence type="predicted"/>
<dbReference type="AlphaFoldDB" id="A0A0C3L1G0"/>
<dbReference type="OrthoDB" id="3239502at2759"/>
<reference evidence="1 2" key="1">
    <citation type="submission" date="2014-04" db="EMBL/GenBank/DDBJ databases">
        <authorList>
            <consortium name="DOE Joint Genome Institute"/>
            <person name="Kuo A."/>
            <person name="Girlanda M."/>
            <person name="Perotto S."/>
            <person name="Kohler A."/>
            <person name="Nagy L.G."/>
            <person name="Floudas D."/>
            <person name="Copeland A."/>
            <person name="Barry K.W."/>
            <person name="Cichocki N."/>
            <person name="Veneault-Fourrey C."/>
            <person name="LaButti K."/>
            <person name="Lindquist E.A."/>
            <person name="Lipzen A."/>
            <person name="Lundell T."/>
            <person name="Morin E."/>
            <person name="Murat C."/>
            <person name="Sun H."/>
            <person name="Tunlid A."/>
            <person name="Henrissat B."/>
            <person name="Grigoriev I.V."/>
            <person name="Hibbett D.S."/>
            <person name="Martin F."/>
            <person name="Nordberg H.P."/>
            <person name="Cantor M.N."/>
            <person name="Hua S.X."/>
        </authorList>
    </citation>
    <scope>NUCLEOTIDE SEQUENCE [LARGE SCALE GENOMIC DNA]</scope>
    <source>
        <strain evidence="1 2">MUT 4182</strain>
    </source>
</reference>
<protein>
    <submittedName>
        <fullName evidence="1">Uncharacterized protein</fullName>
    </submittedName>
</protein>
<accession>A0A0C3L1G0</accession>
<dbReference type="EMBL" id="KN823947">
    <property type="protein sequence ID" value="KIO15577.1"/>
    <property type="molecule type" value="Genomic_DNA"/>
</dbReference>
<dbReference type="Proteomes" id="UP000054248">
    <property type="component" value="Unassembled WGS sequence"/>
</dbReference>
<evidence type="ECO:0000313" key="1">
    <source>
        <dbReference type="EMBL" id="KIO15577.1"/>
    </source>
</evidence>